<dbReference type="EMBL" id="JBIGHY010000005">
    <property type="protein sequence ID" value="MFG6415436.1"/>
    <property type="molecule type" value="Genomic_DNA"/>
</dbReference>
<dbReference type="InterPro" id="IPR043128">
    <property type="entry name" value="Rev_trsase/Diguanyl_cyclase"/>
</dbReference>
<dbReference type="Gene3D" id="1.25.40.10">
    <property type="entry name" value="Tetratricopeptide repeat domain"/>
    <property type="match status" value="2"/>
</dbReference>
<dbReference type="InterPro" id="IPR029787">
    <property type="entry name" value="Nucleotide_cyclase"/>
</dbReference>
<dbReference type="Proteomes" id="UP001606300">
    <property type="component" value="Unassembled WGS sequence"/>
</dbReference>
<gene>
    <name evidence="3" type="ORF">ACG02S_16185</name>
</gene>
<feature type="domain" description="GGDEF" evidence="2">
    <location>
        <begin position="425"/>
        <end position="557"/>
    </location>
</feature>
<evidence type="ECO:0000313" key="4">
    <source>
        <dbReference type="Proteomes" id="UP001606300"/>
    </source>
</evidence>
<dbReference type="PANTHER" id="PTHR33121">
    <property type="entry name" value="CYCLIC DI-GMP PHOSPHODIESTERASE PDEF"/>
    <property type="match status" value="1"/>
</dbReference>
<dbReference type="InterPro" id="IPR035919">
    <property type="entry name" value="EAL_sf"/>
</dbReference>
<dbReference type="InterPro" id="IPR000160">
    <property type="entry name" value="GGDEF_dom"/>
</dbReference>
<evidence type="ECO:0000259" key="1">
    <source>
        <dbReference type="PROSITE" id="PS50883"/>
    </source>
</evidence>
<dbReference type="Pfam" id="PF00563">
    <property type="entry name" value="EAL"/>
    <property type="match status" value="1"/>
</dbReference>
<dbReference type="CDD" id="cd01949">
    <property type="entry name" value="GGDEF"/>
    <property type="match status" value="1"/>
</dbReference>
<evidence type="ECO:0000313" key="3">
    <source>
        <dbReference type="EMBL" id="MFG6415436.1"/>
    </source>
</evidence>
<dbReference type="Gene3D" id="3.20.20.450">
    <property type="entry name" value="EAL domain"/>
    <property type="match status" value="1"/>
</dbReference>
<dbReference type="PROSITE" id="PS50883">
    <property type="entry name" value="EAL"/>
    <property type="match status" value="1"/>
</dbReference>
<dbReference type="CDD" id="cd01948">
    <property type="entry name" value="EAL"/>
    <property type="match status" value="1"/>
</dbReference>
<comment type="caution">
    <text evidence="3">The sequence shown here is derived from an EMBL/GenBank/DDBJ whole genome shotgun (WGS) entry which is preliminary data.</text>
</comment>
<name>A0ABW7EPM1_9BURK</name>
<dbReference type="RefSeq" id="WP_394471498.1">
    <property type="nucleotide sequence ID" value="NZ_JBIGHY010000005.1"/>
</dbReference>
<reference evidence="3 4" key="1">
    <citation type="submission" date="2024-09" db="EMBL/GenBank/DDBJ databases">
        <title>Novel species of the genus Pelomonas and Roseateles isolated from streams.</title>
        <authorList>
            <person name="Lu H."/>
        </authorList>
    </citation>
    <scope>NUCLEOTIDE SEQUENCE [LARGE SCALE GENOMIC DNA]</scope>
    <source>
        <strain evidence="3 4">DC23W</strain>
    </source>
</reference>
<organism evidence="3 4">
    <name type="scientific">Pelomonas dachongensis</name>
    <dbReference type="NCBI Taxonomy" id="3299029"/>
    <lineage>
        <taxon>Bacteria</taxon>
        <taxon>Pseudomonadati</taxon>
        <taxon>Pseudomonadota</taxon>
        <taxon>Betaproteobacteria</taxon>
        <taxon>Burkholderiales</taxon>
        <taxon>Sphaerotilaceae</taxon>
        <taxon>Roseateles</taxon>
    </lineage>
</organism>
<dbReference type="NCBIfam" id="TIGR00254">
    <property type="entry name" value="GGDEF"/>
    <property type="match status" value="1"/>
</dbReference>
<dbReference type="InterPro" id="IPR011990">
    <property type="entry name" value="TPR-like_helical_dom_sf"/>
</dbReference>
<proteinExistence type="predicted"/>
<accession>A0ABW7EPM1</accession>
<feature type="domain" description="EAL" evidence="1">
    <location>
        <begin position="565"/>
        <end position="818"/>
    </location>
</feature>
<dbReference type="PROSITE" id="PS50887">
    <property type="entry name" value="GGDEF"/>
    <property type="match status" value="1"/>
</dbReference>
<dbReference type="PANTHER" id="PTHR33121:SF19">
    <property type="entry name" value="CYCLIC DI-GMP PHOSPHODIESTERASE PA2567"/>
    <property type="match status" value="1"/>
</dbReference>
<protein>
    <submittedName>
        <fullName evidence="3">Bifunctional diguanylate cyclase/phosphodiesterase</fullName>
    </submittedName>
</protein>
<dbReference type="Pfam" id="PF00990">
    <property type="entry name" value="GGDEF"/>
    <property type="match status" value="1"/>
</dbReference>
<keyword evidence="4" id="KW-1185">Reference proteome</keyword>
<dbReference type="InterPro" id="IPR001633">
    <property type="entry name" value="EAL_dom"/>
</dbReference>
<dbReference type="SMART" id="SM00052">
    <property type="entry name" value="EAL"/>
    <property type="match status" value="1"/>
</dbReference>
<dbReference type="SUPFAM" id="SSF55073">
    <property type="entry name" value="Nucleotide cyclase"/>
    <property type="match status" value="1"/>
</dbReference>
<dbReference type="InterPro" id="IPR050706">
    <property type="entry name" value="Cyclic-di-GMP_PDE-like"/>
</dbReference>
<dbReference type="SMART" id="SM00267">
    <property type="entry name" value="GGDEF"/>
    <property type="match status" value="1"/>
</dbReference>
<evidence type="ECO:0000259" key="2">
    <source>
        <dbReference type="PROSITE" id="PS50887"/>
    </source>
</evidence>
<sequence>MSRPARMARGSAPAAADAAWHAVAFREIWQARLIGMDQAQRELERWRAAQGDDPGSLLALRLDLMTVRLAPQGVQASPRYLELAARLQASGDRDGAVIASSLAMGTAAYGGDVLKAVATFEQLLPEIDKLADPLERSVALWPALYLYQTLGNPAAYLRHANQLLVLARSMGHKGMCEAASANLGIALYLAGDELAALRVLKGVLDSSGGVGGWIRFSAVACLAGIHHALGNFDKVLPLLSAWAFPSRQAGLDPEAVNQFHALGAEVHARLGRLDDARRCLAFVEQVPPPQRSYDVRCQLALSRAMYLQALGQPAQARLALDEAVQLSAFFSASHRVLDSHYWRSFAQLARDLGDWQAAYGHLDRYRELEQQKKTLASEARRMVQLESGAADIAMLDEFRRDPLTGLANREQMRVLGDEWLARQRAEPVVLMLNLRRFNAINEALGHEVGDAVLVAVADRLRAATAVFGLALVARVYADQFALAVPRDDGDASIRQLAATIFAAPLSVRGHLVDISAAWGVAMAPAHGTAMQQLMSNAEIALHQDRQSGTGWTLFSPQLRKASARQLSLVSELRRAAQEDEFELLLQPKFALADDRVTGAEALIRWNHPARGTVPPVEFIPFAEDIGAIRGITDWVLRRAMQITRELQQARLACQIAVNVSAHDIAAAGFGETLQRLLAETGARATDIRLELTESVVMNDPQQVAGRMRDISAMGFEWSIDDFGTGQSSLSYLHRLPLHELKIDRSFVRNAGDSKATITLLKAAIDLGANLGLSTVAEGAETQQEWDLLRQLGCDAAQGWLRARPMAVDAFLRWLAARR</sequence>
<dbReference type="SUPFAM" id="SSF48452">
    <property type="entry name" value="TPR-like"/>
    <property type="match status" value="2"/>
</dbReference>
<dbReference type="Gene3D" id="3.30.70.270">
    <property type="match status" value="1"/>
</dbReference>
<dbReference type="SUPFAM" id="SSF141868">
    <property type="entry name" value="EAL domain-like"/>
    <property type="match status" value="1"/>
</dbReference>